<dbReference type="EMBL" id="OR343188">
    <property type="protein sequence ID" value="WNL49603.1"/>
    <property type="molecule type" value="Genomic_DNA"/>
</dbReference>
<accession>A0AA96IXF5</accession>
<name>A0AA96IXF5_9VIRU</name>
<evidence type="ECO:0000259" key="1">
    <source>
        <dbReference type="Pfam" id="PF02399"/>
    </source>
</evidence>
<dbReference type="GO" id="GO:0005524">
    <property type="term" value="F:ATP binding"/>
    <property type="evidence" value="ECO:0007669"/>
    <property type="project" value="InterPro"/>
</dbReference>
<dbReference type="InterPro" id="IPR003450">
    <property type="entry name" value="Replication_origin-bd"/>
</dbReference>
<organism evidence="2">
    <name type="scientific">Marseillevirus sp</name>
    <dbReference type="NCBI Taxonomy" id="2809551"/>
    <lineage>
        <taxon>Viruses</taxon>
        <taxon>Varidnaviria</taxon>
        <taxon>Bamfordvirae</taxon>
        <taxon>Nucleocytoviricota</taxon>
        <taxon>Megaviricetes</taxon>
        <taxon>Pimascovirales</taxon>
        <taxon>Pimascovirales incertae sedis</taxon>
        <taxon>Marseilleviridae</taxon>
        <taxon>Marseillevirus</taxon>
    </lineage>
</organism>
<dbReference type="InterPro" id="IPR049996">
    <property type="entry name" value="Slr7037-like"/>
</dbReference>
<protein>
    <submittedName>
        <fullName evidence="2">Origin of replication binding protein</fullName>
    </submittedName>
</protein>
<feature type="domain" description="Replication origin-binding protein" evidence="1">
    <location>
        <begin position="481"/>
        <end position="630"/>
    </location>
</feature>
<dbReference type="NCBIfam" id="NF042913">
    <property type="entry name" value="CyRepA1"/>
    <property type="match status" value="1"/>
</dbReference>
<evidence type="ECO:0000313" key="2">
    <source>
        <dbReference type="EMBL" id="WNL49603.1"/>
    </source>
</evidence>
<reference evidence="2" key="1">
    <citation type="submission" date="2023-07" db="EMBL/GenBank/DDBJ databases">
        <authorList>
            <person name="Xia Y."/>
        </authorList>
    </citation>
    <scope>NUCLEOTIDE SEQUENCE</scope>
    <source>
        <strain evidence="2">F</strain>
    </source>
</reference>
<sequence length="1092" mass="127691">MADRLSQSENTNNYKFILKPDFVEPETWDGKFGCPLCDFKGGELGDLKRHYQTEEHRRRYVTSMRPPEATSSFYERGEEETEQEYSTRVNLAFFLGKLPRYCKVEEKFGTWFFSNAFRSKHSLSKREREKRGEVGLLSPQKLAHIFGESCGHDFFFAYETTKYSRSYGSYPTFQEYWRNYIAVPDDEKRFNEQFLNGHPTREIFDLDSAEFSKEEVLGMDIPKLFQKLRREFSPEEKFDFFITEACGEEAGKYKTSFHVVTTKTHHDLVSMKGLCEEFVKFLEKRRDGEILAKMLDAQVYTTNRTIRAPWSVKSESSRRLLPIAEHANKDPIEFFGTPKGYLWMGEYTEPEPEEPKFRCLENPGEFEDVLNEFVENDLEGVFEIQRQGETKWRIQREKGQSNNCPFCDREHDADNYFASVYNDRLWIYCFRAGRYFPITAPTKNTQKFKKPRKLEKTDLPELKADFCYSSSTSRPIIFQEGKACLAIQGGMGTGKTKALANYLKTRPFLRVLAVTYRRTLAREMSNNLPGFSNYEDEGKGWLSSSRLVVQVDSLHRVSGKYDLFVCDEVTYTLARLFSDIKEKESCWRTFKYYLKNTKRVLAMDKNLDQTTIDLFEQNGVSCHVVRNEHKAHSDKKVLVLDGFLEFKEALLRDLAKGNKICFASSSKKKLQNICKEAEFLDYKILWYTGEGQNENVWLESWKNYDLVAYTPKISAGVSYEEAHFDKVYGYFSSRSCCAEEAEQMLFRVRNIGMKEIALAFDNRTSNCPITRKGVIKSLENRTNCSYSLQGIKLDPATRKYYETPRSKAYVETMVRRNISKVNIAGVLLKLLEEQGASVAYAERALKGEELREVGKMNKLLQEEIKSENIHKICSAPELTREKFSFLCSRKEKTEEEIFSCKKFMFAHNFEVQQSAITPKFVEVYQGKEKQFKNQKLAFTGTREEQTSRLKEMLKEKNEKKLEMKREEKWVLTMNLEKVIYARRLFLWLGYESVLDTKKIGSSEMKKKIQEVREKVAKSRYFQELFGKLPPEQGMMFWVNSILRRTFDFGLKRTSKSARFSWVLEFSSPWSYGETITTCQKQKAVSFEIPKVC</sequence>
<gene>
    <name evidence="2" type="ORF">MarFTMF_087</name>
</gene>
<dbReference type="GO" id="GO:0003688">
    <property type="term" value="F:DNA replication origin binding"/>
    <property type="evidence" value="ECO:0007669"/>
    <property type="project" value="InterPro"/>
</dbReference>
<dbReference type="SUPFAM" id="SSF52540">
    <property type="entry name" value="P-loop containing nucleoside triphosphate hydrolases"/>
    <property type="match status" value="1"/>
</dbReference>
<dbReference type="GO" id="GO:0006260">
    <property type="term" value="P:DNA replication"/>
    <property type="evidence" value="ECO:0007669"/>
    <property type="project" value="InterPro"/>
</dbReference>
<proteinExistence type="predicted"/>
<dbReference type="InterPro" id="IPR027417">
    <property type="entry name" value="P-loop_NTPase"/>
</dbReference>
<dbReference type="Pfam" id="PF02399">
    <property type="entry name" value="Herpes_ori_bp"/>
    <property type="match status" value="1"/>
</dbReference>